<dbReference type="Pfam" id="PF00144">
    <property type="entry name" value="Beta-lactamase"/>
    <property type="match status" value="1"/>
</dbReference>
<feature type="domain" description="Beta-lactamase-related" evidence="2">
    <location>
        <begin position="53"/>
        <end position="341"/>
    </location>
</feature>
<accession>A0ABV7JHW6</accession>
<dbReference type="EC" id="3.-.-.-" evidence="3"/>
<dbReference type="InterPro" id="IPR012338">
    <property type="entry name" value="Beta-lactam/transpept-like"/>
</dbReference>
<keyword evidence="4" id="KW-1185">Reference proteome</keyword>
<keyword evidence="3" id="KW-0378">Hydrolase</keyword>
<evidence type="ECO:0000313" key="4">
    <source>
        <dbReference type="Proteomes" id="UP001595533"/>
    </source>
</evidence>
<comment type="caution">
    <text evidence="3">The sequence shown here is derived from an EMBL/GenBank/DDBJ whole genome shotgun (WGS) entry which is preliminary data.</text>
</comment>
<dbReference type="PANTHER" id="PTHR43283:SF7">
    <property type="entry name" value="BETA-LACTAMASE-RELATED DOMAIN-CONTAINING PROTEIN"/>
    <property type="match status" value="1"/>
</dbReference>
<dbReference type="PANTHER" id="PTHR43283">
    <property type="entry name" value="BETA-LACTAMASE-RELATED"/>
    <property type="match status" value="1"/>
</dbReference>
<protein>
    <submittedName>
        <fullName evidence="3">Serine hydrolase domain-containing protein</fullName>
        <ecNumber evidence="3">3.-.-.-</ecNumber>
    </submittedName>
</protein>
<dbReference type="Gene3D" id="3.40.710.10">
    <property type="entry name" value="DD-peptidase/beta-lactamase superfamily"/>
    <property type="match status" value="1"/>
</dbReference>
<feature type="signal peptide" evidence="1">
    <location>
        <begin position="1"/>
        <end position="18"/>
    </location>
</feature>
<dbReference type="GO" id="GO:0016787">
    <property type="term" value="F:hydrolase activity"/>
    <property type="evidence" value="ECO:0007669"/>
    <property type="project" value="UniProtKB-KW"/>
</dbReference>
<name>A0ABV7JHW6_9GAMM</name>
<dbReference type="InterPro" id="IPR050789">
    <property type="entry name" value="Diverse_Enzym_Activities"/>
</dbReference>
<keyword evidence="1" id="KW-0732">Signal</keyword>
<feature type="chain" id="PRO_5046594928" evidence="1">
    <location>
        <begin position="19"/>
        <end position="512"/>
    </location>
</feature>
<evidence type="ECO:0000313" key="3">
    <source>
        <dbReference type="EMBL" id="MFC3194967.1"/>
    </source>
</evidence>
<dbReference type="SUPFAM" id="SSF56601">
    <property type="entry name" value="beta-lactamase/transpeptidase-like"/>
    <property type="match status" value="1"/>
</dbReference>
<evidence type="ECO:0000256" key="1">
    <source>
        <dbReference type="SAM" id="SignalP"/>
    </source>
</evidence>
<gene>
    <name evidence="3" type="ORF">ACFODZ_12015</name>
</gene>
<reference evidence="4" key="1">
    <citation type="journal article" date="2019" name="Int. J. Syst. Evol. Microbiol.">
        <title>The Global Catalogue of Microorganisms (GCM) 10K type strain sequencing project: providing services to taxonomists for standard genome sequencing and annotation.</title>
        <authorList>
            <consortium name="The Broad Institute Genomics Platform"/>
            <consortium name="The Broad Institute Genome Sequencing Center for Infectious Disease"/>
            <person name="Wu L."/>
            <person name="Ma J."/>
        </authorList>
    </citation>
    <scope>NUCLEOTIDE SEQUENCE [LARGE SCALE GENOMIC DNA]</scope>
    <source>
        <strain evidence="4">KCTC 42953</strain>
    </source>
</reference>
<dbReference type="EMBL" id="JBHRTS010000006">
    <property type="protein sequence ID" value="MFC3194967.1"/>
    <property type="molecule type" value="Genomic_DNA"/>
</dbReference>
<dbReference type="RefSeq" id="WP_077411925.1">
    <property type="nucleotide sequence ID" value="NZ_JBHRTS010000006.1"/>
</dbReference>
<sequence length="512" mass="56908">MMKKMLLLLLLSFSTVDGFEWPEQTPEAAGLDAAYLNAAIAQIQSGEVGQIRSLIIIRDGQLVTERYFNNSGEKRPVFSVTKSIGSALLGIAAYQGAEINPAASILDYLPQYDNVPNRAQVSQITLHDLLNQRHGYRWDEWSTPFTDPANPVYQMMGTFDWYRTATQWSVLTTPDQLFAYSSGHSSLMSPILQNRTGRDVYEFAQAELFDPLDITDTDWNVFDPRNPSQGITDFPWGLQPMGFGLWMKPIDLAKVGELYRLNGVWQGERLLGEEWISQSVVRYSDGNSDPAVFSSEYAGYGYQWWITRLTDDRGRPFDMYYANGFGRQYIFVIPQINTVIVSTAADYNTSSTTPGMGTVLRENLLLAFGTDELPPFPMSSDLNGSWYDPATNGQGINIEILNEGQTFLGYWYTFDATGDHQRWFTLQGEVVNDVASFQIISTTGGVFVDPATVELSVWGSGTMSATDCLSATFTFSSEVESVAGEIPLSRLTGSTGGCVNSNQQAQPGPRLY</sequence>
<dbReference type="Proteomes" id="UP001595533">
    <property type="component" value="Unassembled WGS sequence"/>
</dbReference>
<organism evidence="3 4">
    <name type="scientific">Marinicella sediminis</name>
    <dbReference type="NCBI Taxonomy" id="1792834"/>
    <lineage>
        <taxon>Bacteria</taxon>
        <taxon>Pseudomonadati</taxon>
        <taxon>Pseudomonadota</taxon>
        <taxon>Gammaproteobacteria</taxon>
        <taxon>Lysobacterales</taxon>
        <taxon>Marinicellaceae</taxon>
        <taxon>Marinicella</taxon>
    </lineage>
</organism>
<proteinExistence type="predicted"/>
<dbReference type="InterPro" id="IPR001466">
    <property type="entry name" value="Beta-lactam-related"/>
</dbReference>
<evidence type="ECO:0000259" key="2">
    <source>
        <dbReference type="Pfam" id="PF00144"/>
    </source>
</evidence>